<sequence length="110" mass="12080">MTTITLNCNSSGEFRSCYSEGHAEYAPAGSDIVCAAITVVLRTTLEVLLDAYGASVFADTTTRGTLAFRVEEGVHDRARLVYAADFLRQGLMSLQSEYPKHVMLRENIVD</sequence>
<comment type="caution">
    <text evidence="7">The sequence shown here is derived from an EMBL/GenBank/DDBJ whole genome shotgun (WGS) entry which is preliminary data.</text>
</comment>
<dbReference type="Pfam" id="PF04327">
    <property type="entry name" value="Peptidase_Prp"/>
    <property type="match status" value="1"/>
</dbReference>
<proteinExistence type="inferred from homology"/>
<organism evidence="7 8">
    <name type="scientific">Candidatus Treponema excrementipullorum</name>
    <dbReference type="NCBI Taxonomy" id="2838768"/>
    <lineage>
        <taxon>Bacteria</taxon>
        <taxon>Pseudomonadati</taxon>
        <taxon>Spirochaetota</taxon>
        <taxon>Spirochaetia</taxon>
        <taxon>Spirochaetales</taxon>
        <taxon>Treponemataceae</taxon>
        <taxon>Treponema</taxon>
    </lineage>
</organism>
<dbReference type="EMBL" id="JAHLFV010000166">
    <property type="protein sequence ID" value="MBU3850311.1"/>
    <property type="molecule type" value="Genomic_DNA"/>
</dbReference>
<dbReference type="GO" id="GO:0042254">
    <property type="term" value="P:ribosome biogenesis"/>
    <property type="evidence" value="ECO:0007669"/>
    <property type="project" value="UniProtKB-KW"/>
</dbReference>
<accession>A0A9E2L3B5</accession>
<name>A0A9E2L3B5_9SPIR</name>
<reference evidence="7" key="2">
    <citation type="submission" date="2021-04" db="EMBL/GenBank/DDBJ databases">
        <authorList>
            <person name="Gilroy R."/>
        </authorList>
    </citation>
    <scope>NUCLEOTIDE SEQUENCE</scope>
    <source>
        <strain evidence="7">Gambia15-2214</strain>
    </source>
</reference>
<evidence type="ECO:0000256" key="4">
    <source>
        <dbReference type="ARBA" id="ARBA00022807"/>
    </source>
</evidence>
<protein>
    <recommendedName>
        <fullName evidence="6">Ribosomal processing cysteine protease Prp</fullName>
    </recommendedName>
</protein>
<dbReference type="GO" id="GO:0008234">
    <property type="term" value="F:cysteine-type peptidase activity"/>
    <property type="evidence" value="ECO:0007669"/>
    <property type="project" value="UniProtKB-KW"/>
</dbReference>
<gene>
    <name evidence="7" type="ORF">IAA16_07070</name>
</gene>
<dbReference type="CDD" id="cd16332">
    <property type="entry name" value="Prp-like"/>
    <property type="match status" value="1"/>
</dbReference>
<evidence type="ECO:0000313" key="8">
    <source>
        <dbReference type="Proteomes" id="UP000823914"/>
    </source>
</evidence>
<evidence type="ECO:0000256" key="5">
    <source>
        <dbReference type="ARBA" id="ARBA00044503"/>
    </source>
</evidence>
<dbReference type="AlphaFoldDB" id="A0A9E2L3B5"/>
<dbReference type="Gene3D" id="3.30.70.1490">
    <property type="entry name" value="Cysteine protease Prp"/>
    <property type="match status" value="1"/>
</dbReference>
<evidence type="ECO:0000256" key="6">
    <source>
        <dbReference type="ARBA" id="ARBA00044538"/>
    </source>
</evidence>
<evidence type="ECO:0000256" key="2">
    <source>
        <dbReference type="ARBA" id="ARBA00022670"/>
    </source>
</evidence>
<reference evidence="7" key="1">
    <citation type="journal article" date="2021" name="PeerJ">
        <title>Extensive microbial diversity within the chicken gut microbiome revealed by metagenomics and culture.</title>
        <authorList>
            <person name="Gilroy R."/>
            <person name="Ravi A."/>
            <person name="Getino M."/>
            <person name="Pursley I."/>
            <person name="Horton D.L."/>
            <person name="Alikhan N.F."/>
            <person name="Baker D."/>
            <person name="Gharbi K."/>
            <person name="Hall N."/>
            <person name="Watson M."/>
            <person name="Adriaenssens E.M."/>
            <person name="Foster-Nyarko E."/>
            <person name="Jarju S."/>
            <person name="Secka A."/>
            <person name="Antonio M."/>
            <person name="Oren A."/>
            <person name="Chaudhuri R.R."/>
            <person name="La Ragione R."/>
            <person name="Hildebrand F."/>
            <person name="Pallen M.J."/>
        </authorList>
    </citation>
    <scope>NUCLEOTIDE SEQUENCE</scope>
    <source>
        <strain evidence="7">Gambia15-2214</strain>
    </source>
</reference>
<dbReference type="InterPro" id="IPR007422">
    <property type="entry name" value="Peptidase_Prp"/>
</dbReference>
<evidence type="ECO:0000256" key="1">
    <source>
        <dbReference type="ARBA" id="ARBA00022517"/>
    </source>
</evidence>
<dbReference type="InterPro" id="IPR036764">
    <property type="entry name" value="Peptidase_Prp_sf"/>
</dbReference>
<comment type="similarity">
    <text evidence="5">Belongs to the Prp family.</text>
</comment>
<evidence type="ECO:0000256" key="3">
    <source>
        <dbReference type="ARBA" id="ARBA00022801"/>
    </source>
</evidence>
<keyword evidence="1" id="KW-0690">Ribosome biogenesis</keyword>
<keyword evidence="4" id="KW-0788">Thiol protease</keyword>
<evidence type="ECO:0000313" key="7">
    <source>
        <dbReference type="EMBL" id="MBU3850311.1"/>
    </source>
</evidence>
<keyword evidence="3" id="KW-0378">Hydrolase</keyword>
<keyword evidence="2 7" id="KW-0645">Protease</keyword>
<dbReference type="GO" id="GO:0006508">
    <property type="term" value="P:proteolysis"/>
    <property type="evidence" value="ECO:0007669"/>
    <property type="project" value="UniProtKB-KW"/>
</dbReference>
<dbReference type="SUPFAM" id="SSF118010">
    <property type="entry name" value="TM1457-like"/>
    <property type="match status" value="1"/>
</dbReference>
<dbReference type="Proteomes" id="UP000823914">
    <property type="component" value="Unassembled WGS sequence"/>
</dbReference>